<dbReference type="EMBL" id="CP027753">
    <property type="protein sequence ID" value="AZE49063.1"/>
    <property type="molecule type" value="Genomic_DNA"/>
</dbReference>
<reference evidence="2 3" key="1">
    <citation type="submission" date="2018-03" db="EMBL/GenBank/DDBJ databases">
        <title>Diversity of phytobeneficial traits revealed by whole-genome analysis of worldwide-isolated phenazine-producing Pseudomonas spp.</title>
        <authorList>
            <person name="Biessy A."/>
            <person name="Novinscak A."/>
            <person name="Blom J."/>
            <person name="Leger G."/>
            <person name="Thomashow L.S."/>
            <person name="Cazorla F.M."/>
            <person name="Josic D."/>
            <person name="Filion M."/>
        </authorList>
    </citation>
    <scope>NUCLEOTIDE SEQUENCE [LARGE SCALE GENOMIC DNA]</scope>
    <source>
        <strain evidence="2 3">B25</strain>
    </source>
</reference>
<evidence type="ECO:0000259" key="1">
    <source>
        <dbReference type="PROSITE" id="PS50994"/>
    </source>
</evidence>
<dbReference type="GO" id="GO:0015074">
    <property type="term" value="P:DNA integration"/>
    <property type="evidence" value="ECO:0007669"/>
    <property type="project" value="InterPro"/>
</dbReference>
<dbReference type="Proteomes" id="UP000268048">
    <property type="component" value="Chromosome"/>
</dbReference>
<dbReference type="InterPro" id="IPR012337">
    <property type="entry name" value="RNaseH-like_sf"/>
</dbReference>
<dbReference type="AlphaFoldDB" id="A0A3G7TPM4"/>
<name>A0A3G7TPM4_9PSED</name>
<dbReference type="Gene3D" id="3.30.420.10">
    <property type="entry name" value="Ribonuclease H-like superfamily/Ribonuclease H"/>
    <property type="match status" value="1"/>
</dbReference>
<organism evidence="2 3">
    <name type="scientific">Pseudomonas chlororaphis</name>
    <dbReference type="NCBI Taxonomy" id="587753"/>
    <lineage>
        <taxon>Bacteria</taxon>
        <taxon>Pseudomonadati</taxon>
        <taxon>Pseudomonadota</taxon>
        <taxon>Gammaproteobacteria</taxon>
        <taxon>Pseudomonadales</taxon>
        <taxon>Pseudomonadaceae</taxon>
        <taxon>Pseudomonas</taxon>
    </lineage>
</organism>
<dbReference type="InterPro" id="IPR036397">
    <property type="entry name" value="RNaseH_sf"/>
</dbReference>
<gene>
    <name evidence="2" type="ORF">C4K04_3391</name>
</gene>
<sequence>MGRHLPAVAGTVYLIEDIYSRKAVGWEVYEEESGEKAAALLQRGVIGEQCLREPLVLHSDNGAPMKLVTLLSKMYELGITPSQGRPRISNDNPYSESLFKTLKYCPQWPQDGIANLDAARAWVREFHAVVQQRAPA</sequence>
<dbReference type="InterPro" id="IPR001584">
    <property type="entry name" value="Integrase_cat-core"/>
</dbReference>
<protein>
    <submittedName>
        <fullName evidence="2">Mobile element protein</fullName>
    </submittedName>
</protein>
<dbReference type="GO" id="GO:0003676">
    <property type="term" value="F:nucleic acid binding"/>
    <property type="evidence" value="ECO:0007669"/>
    <property type="project" value="InterPro"/>
</dbReference>
<proteinExistence type="predicted"/>
<evidence type="ECO:0000313" key="3">
    <source>
        <dbReference type="Proteomes" id="UP000268048"/>
    </source>
</evidence>
<evidence type="ECO:0000313" key="2">
    <source>
        <dbReference type="EMBL" id="AZE49063.1"/>
    </source>
</evidence>
<accession>A0A3G7TPM4</accession>
<dbReference type="SUPFAM" id="SSF53098">
    <property type="entry name" value="Ribonuclease H-like"/>
    <property type="match status" value="1"/>
</dbReference>
<feature type="domain" description="Integrase catalytic" evidence="1">
    <location>
        <begin position="1"/>
        <end position="103"/>
    </location>
</feature>
<dbReference type="PROSITE" id="PS50994">
    <property type="entry name" value="INTEGRASE"/>
    <property type="match status" value="1"/>
</dbReference>